<evidence type="ECO:0000313" key="2">
    <source>
        <dbReference type="Proteomes" id="UP001054837"/>
    </source>
</evidence>
<keyword evidence="2" id="KW-1185">Reference proteome</keyword>
<dbReference type="EMBL" id="BPLQ01007064">
    <property type="protein sequence ID" value="GIY27538.1"/>
    <property type="molecule type" value="Genomic_DNA"/>
</dbReference>
<dbReference type="AlphaFoldDB" id="A0AAV4S054"/>
<comment type="caution">
    <text evidence="1">The sequence shown here is derived from an EMBL/GenBank/DDBJ whole genome shotgun (WGS) entry which is preliminary data.</text>
</comment>
<evidence type="ECO:0000313" key="1">
    <source>
        <dbReference type="EMBL" id="GIY27538.1"/>
    </source>
</evidence>
<reference evidence="1 2" key="1">
    <citation type="submission" date="2021-06" db="EMBL/GenBank/DDBJ databases">
        <title>Caerostris darwini draft genome.</title>
        <authorList>
            <person name="Kono N."/>
            <person name="Arakawa K."/>
        </authorList>
    </citation>
    <scope>NUCLEOTIDE SEQUENCE [LARGE SCALE GENOMIC DNA]</scope>
</reference>
<organism evidence="1 2">
    <name type="scientific">Caerostris darwini</name>
    <dbReference type="NCBI Taxonomy" id="1538125"/>
    <lineage>
        <taxon>Eukaryota</taxon>
        <taxon>Metazoa</taxon>
        <taxon>Ecdysozoa</taxon>
        <taxon>Arthropoda</taxon>
        <taxon>Chelicerata</taxon>
        <taxon>Arachnida</taxon>
        <taxon>Araneae</taxon>
        <taxon>Araneomorphae</taxon>
        <taxon>Entelegynae</taxon>
        <taxon>Araneoidea</taxon>
        <taxon>Araneidae</taxon>
        <taxon>Caerostris</taxon>
    </lineage>
</organism>
<name>A0AAV4S054_9ARAC</name>
<sequence>MAGTKDAMLQTNSVLQFLRKEFFFIFSVRLFRLFPHPLQVATEHRKEPINKRCCWISETASAEFNIRCKVSGVLSKSSWRFDSPELTPAPGLFVAPRPQAQWNPNI</sequence>
<protein>
    <submittedName>
        <fullName evidence="1">Uncharacterized protein</fullName>
    </submittedName>
</protein>
<accession>A0AAV4S054</accession>
<gene>
    <name evidence="1" type="ORF">CDAR_497181</name>
</gene>
<proteinExistence type="predicted"/>
<dbReference type="Proteomes" id="UP001054837">
    <property type="component" value="Unassembled WGS sequence"/>
</dbReference>